<evidence type="ECO:0000313" key="3">
    <source>
        <dbReference type="Proteomes" id="UP000003136"/>
    </source>
</evidence>
<dbReference type="STRING" id="483218.BACPEC_01876"/>
<proteinExistence type="predicted"/>
<dbReference type="HOGENOM" id="CLU_179993_2_0_9"/>
<keyword evidence="1" id="KW-0812">Transmembrane</keyword>
<dbReference type="Proteomes" id="UP000003136">
    <property type="component" value="Unassembled WGS sequence"/>
</dbReference>
<keyword evidence="1" id="KW-1133">Transmembrane helix</keyword>
<evidence type="ECO:0000256" key="1">
    <source>
        <dbReference type="SAM" id="Phobius"/>
    </source>
</evidence>
<keyword evidence="1" id="KW-0472">Membrane</keyword>
<keyword evidence="3" id="KW-1185">Reference proteome</keyword>
<feature type="transmembrane region" description="Helical" evidence="1">
    <location>
        <begin position="63"/>
        <end position="82"/>
    </location>
</feature>
<gene>
    <name evidence="2" type="ORF">BACPEC_01876</name>
</gene>
<evidence type="ECO:0008006" key="4">
    <source>
        <dbReference type="Google" id="ProtNLM"/>
    </source>
</evidence>
<feature type="transmembrane region" description="Helical" evidence="1">
    <location>
        <begin position="27"/>
        <end position="51"/>
    </location>
</feature>
<sequence length="87" mass="9692">MKFNIKYRNVRVPGKVVTMGNSTLNCIAHTLIIIGAINWGLIGFFGFDLVAFLFGNMSWISRIIYAIVGLCGLYALSFYSILAHQES</sequence>
<dbReference type="AlphaFoldDB" id="B7AS21"/>
<reference evidence="2 3" key="1">
    <citation type="submission" date="2008-11" db="EMBL/GenBank/DDBJ databases">
        <title>Draft genome sequence of Bacteroides pectinophilus (ATCC 43243).</title>
        <authorList>
            <person name="Sudarsanam P."/>
            <person name="Ley R."/>
            <person name="Guruge J."/>
            <person name="Turnbaugh P.J."/>
            <person name="Mahowald M."/>
            <person name="Liep D."/>
            <person name="Gordon J."/>
        </authorList>
    </citation>
    <scope>NUCLEOTIDE SEQUENCE [LARGE SCALE GENOMIC DNA]</scope>
    <source>
        <strain evidence="2 3">ATCC 43243</strain>
    </source>
</reference>
<dbReference type="Pfam" id="PF04070">
    <property type="entry name" value="DUF378"/>
    <property type="match status" value="1"/>
</dbReference>
<dbReference type="EMBL" id="ABVQ01000036">
    <property type="protein sequence ID" value="EEC57367.1"/>
    <property type="molecule type" value="Genomic_DNA"/>
</dbReference>
<dbReference type="PANTHER" id="PTHR37304:SF1">
    <property type="entry name" value="MEMBRANE PROTEIN"/>
    <property type="match status" value="1"/>
</dbReference>
<comment type="caution">
    <text evidence="2">The sequence shown here is derived from an EMBL/GenBank/DDBJ whole genome shotgun (WGS) entry which is preliminary data.</text>
</comment>
<protein>
    <recommendedName>
        <fullName evidence="4">DUF378 domain-containing protein</fullName>
    </recommendedName>
</protein>
<evidence type="ECO:0000313" key="2">
    <source>
        <dbReference type="EMBL" id="EEC57367.1"/>
    </source>
</evidence>
<accession>B7AS21</accession>
<dbReference type="InterPro" id="IPR007211">
    <property type="entry name" value="DUF378"/>
</dbReference>
<organism evidence="2 3">
    <name type="scientific">[Bacteroides] pectinophilus ATCC 43243</name>
    <dbReference type="NCBI Taxonomy" id="483218"/>
    <lineage>
        <taxon>Bacteria</taxon>
        <taxon>Bacillati</taxon>
        <taxon>Bacillota</taxon>
        <taxon>Clostridia</taxon>
        <taxon>Eubacteriales</taxon>
    </lineage>
</organism>
<dbReference type="eggNOG" id="COG2155">
    <property type="taxonomic scope" value="Bacteria"/>
</dbReference>
<name>B7AS21_9FIRM</name>
<dbReference type="PANTHER" id="PTHR37304">
    <property type="entry name" value="MEMBRANE PROTEIN-RELATED"/>
    <property type="match status" value="1"/>
</dbReference>
<reference evidence="2 3" key="2">
    <citation type="submission" date="2008-11" db="EMBL/GenBank/DDBJ databases">
        <authorList>
            <person name="Fulton L."/>
            <person name="Clifton S."/>
            <person name="Fulton B."/>
            <person name="Xu J."/>
            <person name="Minx P."/>
            <person name="Pepin K.H."/>
            <person name="Johnson M."/>
            <person name="Bhonagiri V."/>
            <person name="Nash W.E."/>
            <person name="Mardis E.R."/>
            <person name="Wilson R.K."/>
        </authorList>
    </citation>
    <scope>NUCLEOTIDE SEQUENCE [LARGE SCALE GENOMIC DNA]</scope>
    <source>
        <strain evidence="2 3">ATCC 43243</strain>
    </source>
</reference>